<keyword evidence="5" id="KW-0804">Transcription</keyword>
<keyword evidence="8" id="KW-1185">Reference proteome</keyword>
<dbReference type="GO" id="GO:0016987">
    <property type="term" value="F:sigma factor activity"/>
    <property type="evidence" value="ECO:0007669"/>
    <property type="project" value="UniProtKB-KW"/>
</dbReference>
<dbReference type="Gene3D" id="1.10.10.10">
    <property type="entry name" value="Winged helix-like DNA-binding domain superfamily/Winged helix DNA-binding domain"/>
    <property type="match status" value="1"/>
</dbReference>
<name>A0A8H9IZ25_9PSEU</name>
<dbReference type="Pfam" id="PF04542">
    <property type="entry name" value="Sigma70_r2"/>
    <property type="match status" value="1"/>
</dbReference>
<proteinExistence type="inferred from homology"/>
<sequence length="189" mass="21295">MEWPKSETEQPDVASLVARARSGDQTAWQLLVRNFSAPLLKIVRSAGITGPDAADICQQTWLKLAQAPELRDPARLLSWLATTARRDTWRWVRSRSHEVPATLPDPPERAPTPEGAALLAERDRVLWQTVERLPERRRELMHLLAAHPPPSHPEIAAELGIALGSVGPLRRRTLNQLRRMLEVQGYDHA</sequence>
<dbReference type="InterPro" id="IPR036388">
    <property type="entry name" value="WH-like_DNA-bd_sf"/>
</dbReference>
<organism evidence="7 8">
    <name type="scientific">Amycolatopsis bartoniae</name>
    <dbReference type="NCBI Taxonomy" id="941986"/>
    <lineage>
        <taxon>Bacteria</taxon>
        <taxon>Bacillati</taxon>
        <taxon>Actinomycetota</taxon>
        <taxon>Actinomycetes</taxon>
        <taxon>Pseudonocardiales</taxon>
        <taxon>Pseudonocardiaceae</taxon>
        <taxon>Amycolatopsis</taxon>
    </lineage>
</organism>
<dbReference type="PANTHER" id="PTHR43133">
    <property type="entry name" value="RNA POLYMERASE ECF-TYPE SIGMA FACTO"/>
    <property type="match status" value="1"/>
</dbReference>
<dbReference type="InterPro" id="IPR014284">
    <property type="entry name" value="RNA_pol_sigma-70_dom"/>
</dbReference>
<dbReference type="GO" id="GO:0003677">
    <property type="term" value="F:DNA binding"/>
    <property type="evidence" value="ECO:0007669"/>
    <property type="project" value="UniProtKB-KW"/>
</dbReference>
<evidence type="ECO:0000256" key="5">
    <source>
        <dbReference type="ARBA" id="ARBA00023163"/>
    </source>
</evidence>
<evidence type="ECO:0000256" key="4">
    <source>
        <dbReference type="ARBA" id="ARBA00023125"/>
    </source>
</evidence>
<reference evidence="7" key="1">
    <citation type="journal article" date="2014" name="Int. J. Syst. Evol. Microbiol.">
        <title>Complete genome sequence of Corynebacterium casei LMG S-19264T (=DSM 44701T), isolated from a smear-ripened cheese.</title>
        <authorList>
            <consortium name="US DOE Joint Genome Institute (JGI-PGF)"/>
            <person name="Walter F."/>
            <person name="Albersmeier A."/>
            <person name="Kalinowski J."/>
            <person name="Ruckert C."/>
        </authorList>
    </citation>
    <scope>NUCLEOTIDE SEQUENCE</scope>
    <source>
        <strain evidence="7">CGMCC 4.7679</strain>
    </source>
</reference>
<reference evidence="7" key="2">
    <citation type="submission" date="2020-09" db="EMBL/GenBank/DDBJ databases">
        <authorList>
            <person name="Sun Q."/>
            <person name="Zhou Y."/>
        </authorList>
    </citation>
    <scope>NUCLEOTIDE SEQUENCE</scope>
    <source>
        <strain evidence="7">CGMCC 4.7679</strain>
    </source>
</reference>
<evidence type="ECO:0000256" key="1">
    <source>
        <dbReference type="ARBA" id="ARBA00010641"/>
    </source>
</evidence>
<comment type="similarity">
    <text evidence="1">Belongs to the sigma-70 factor family. ECF subfamily.</text>
</comment>
<gene>
    <name evidence="7" type="ORF">GCM10017566_53730</name>
</gene>
<dbReference type="SUPFAM" id="SSF88659">
    <property type="entry name" value="Sigma3 and sigma4 domains of RNA polymerase sigma factors"/>
    <property type="match status" value="1"/>
</dbReference>
<dbReference type="AlphaFoldDB" id="A0A8H9IZ25"/>
<dbReference type="InterPro" id="IPR007627">
    <property type="entry name" value="RNA_pol_sigma70_r2"/>
</dbReference>
<keyword evidence="2" id="KW-0805">Transcription regulation</keyword>
<evidence type="ECO:0000259" key="6">
    <source>
        <dbReference type="Pfam" id="PF04542"/>
    </source>
</evidence>
<dbReference type="NCBIfam" id="TIGR02937">
    <property type="entry name" value="sigma70-ECF"/>
    <property type="match status" value="1"/>
</dbReference>
<protein>
    <submittedName>
        <fullName evidence="7">RNA polymerase sigma factor</fullName>
    </submittedName>
</protein>
<comment type="caution">
    <text evidence="7">The sequence shown here is derived from an EMBL/GenBank/DDBJ whole genome shotgun (WGS) entry which is preliminary data.</text>
</comment>
<evidence type="ECO:0000313" key="8">
    <source>
        <dbReference type="Proteomes" id="UP000658656"/>
    </source>
</evidence>
<evidence type="ECO:0000256" key="2">
    <source>
        <dbReference type="ARBA" id="ARBA00023015"/>
    </source>
</evidence>
<dbReference type="Gene3D" id="1.10.1740.10">
    <property type="match status" value="1"/>
</dbReference>
<keyword evidence="3" id="KW-0731">Sigma factor</keyword>
<dbReference type="InterPro" id="IPR039425">
    <property type="entry name" value="RNA_pol_sigma-70-like"/>
</dbReference>
<dbReference type="InterPro" id="IPR013325">
    <property type="entry name" value="RNA_pol_sigma_r2"/>
</dbReference>
<dbReference type="PANTHER" id="PTHR43133:SF8">
    <property type="entry name" value="RNA POLYMERASE SIGMA FACTOR HI_1459-RELATED"/>
    <property type="match status" value="1"/>
</dbReference>
<dbReference type="GO" id="GO:0006352">
    <property type="term" value="P:DNA-templated transcription initiation"/>
    <property type="evidence" value="ECO:0007669"/>
    <property type="project" value="InterPro"/>
</dbReference>
<accession>A0A8H9IZ25</accession>
<dbReference type="RefSeq" id="WP_145933081.1">
    <property type="nucleotide sequence ID" value="NZ_BNAV01000009.1"/>
</dbReference>
<feature type="domain" description="RNA polymerase sigma-70 region 2" evidence="6">
    <location>
        <begin position="31"/>
        <end position="96"/>
    </location>
</feature>
<evidence type="ECO:0000256" key="3">
    <source>
        <dbReference type="ARBA" id="ARBA00023082"/>
    </source>
</evidence>
<dbReference type="InterPro" id="IPR013324">
    <property type="entry name" value="RNA_pol_sigma_r3/r4-like"/>
</dbReference>
<dbReference type="OrthoDB" id="265863at2"/>
<evidence type="ECO:0000313" key="7">
    <source>
        <dbReference type="EMBL" id="GHF73068.1"/>
    </source>
</evidence>
<keyword evidence="4" id="KW-0238">DNA-binding</keyword>
<dbReference type="Proteomes" id="UP000658656">
    <property type="component" value="Unassembled WGS sequence"/>
</dbReference>
<dbReference type="EMBL" id="BNAV01000009">
    <property type="protein sequence ID" value="GHF73068.1"/>
    <property type="molecule type" value="Genomic_DNA"/>
</dbReference>
<dbReference type="SUPFAM" id="SSF88946">
    <property type="entry name" value="Sigma2 domain of RNA polymerase sigma factors"/>
    <property type="match status" value="1"/>
</dbReference>